<evidence type="ECO:0000259" key="3">
    <source>
        <dbReference type="PROSITE" id="PS50994"/>
    </source>
</evidence>
<dbReference type="Proteomes" id="UP001236652">
    <property type="component" value="Chromosome"/>
</dbReference>
<keyword evidence="5" id="KW-1185">Reference proteome</keyword>
<gene>
    <name evidence="4" type="ORF">QNI29_19780</name>
</gene>
<dbReference type="InterPro" id="IPR050900">
    <property type="entry name" value="Transposase_IS3/IS150/IS904"/>
</dbReference>
<dbReference type="RefSeq" id="WP_231417680.1">
    <property type="nucleotide sequence ID" value="NZ_CP126446.1"/>
</dbReference>
<dbReference type="PROSITE" id="PS50994">
    <property type="entry name" value="INTEGRASE"/>
    <property type="match status" value="1"/>
</dbReference>
<comment type="function">
    <text evidence="1">Involved in the transposition of the insertion sequence.</text>
</comment>
<dbReference type="InterPro" id="IPR055247">
    <property type="entry name" value="InsJ-like_HTH"/>
</dbReference>
<dbReference type="Gene3D" id="1.10.10.10">
    <property type="entry name" value="Winged helix-like DNA-binding domain superfamily/Winged helix DNA-binding domain"/>
    <property type="match status" value="1"/>
</dbReference>
<dbReference type="SUPFAM" id="SSF48295">
    <property type="entry name" value="TrpR-like"/>
    <property type="match status" value="1"/>
</dbReference>
<dbReference type="Gene3D" id="3.30.420.10">
    <property type="entry name" value="Ribonuclease H-like superfamily/Ribonuclease H"/>
    <property type="match status" value="1"/>
</dbReference>
<dbReference type="InterPro" id="IPR025948">
    <property type="entry name" value="HTH-like_dom"/>
</dbReference>
<dbReference type="PANTHER" id="PTHR46889">
    <property type="entry name" value="TRANSPOSASE INSF FOR INSERTION SEQUENCE IS3B-RELATED"/>
    <property type="match status" value="1"/>
</dbReference>
<evidence type="ECO:0000256" key="1">
    <source>
        <dbReference type="ARBA" id="ARBA00002286"/>
    </source>
</evidence>
<dbReference type="PANTHER" id="PTHR46889:SF5">
    <property type="entry name" value="INTEGRASE PROTEIN"/>
    <property type="match status" value="1"/>
</dbReference>
<dbReference type="Pfam" id="PF00665">
    <property type="entry name" value="rve"/>
    <property type="match status" value="1"/>
</dbReference>
<evidence type="ECO:0000256" key="2">
    <source>
        <dbReference type="SAM" id="MobiDB-lite"/>
    </source>
</evidence>
<dbReference type="InterPro" id="IPR001584">
    <property type="entry name" value="Integrase_cat-core"/>
</dbReference>
<dbReference type="InterPro" id="IPR012337">
    <property type="entry name" value="RNaseH-like_sf"/>
</dbReference>
<dbReference type="SUPFAM" id="SSF53098">
    <property type="entry name" value="Ribonuclease H-like"/>
    <property type="match status" value="1"/>
</dbReference>
<name>A0ABY8UWZ5_9BACI</name>
<feature type="domain" description="Integrase catalytic" evidence="3">
    <location>
        <begin position="287"/>
        <end position="449"/>
    </location>
</feature>
<dbReference type="NCBIfam" id="NF033516">
    <property type="entry name" value="transpos_IS3"/>
    <property type="match status" value="1"/>
</dbReference>
<dbReference type="InterPro" id="IPR010921">
    <property type="entry name" value="Trp_repressor/repl_initiator"/>
</dbReference>
<feature type="compositionally biased region" description="Polar residues" evidence="2">
    <location>
        <begin position="121"/>
        <end position="133"/>
    </location>
</feature>
<proteinExistence type="predicted"/>
<evidence type="ECO:0000313" key="4">
    <source>
        <dbReference type="EMBL" id="WIF97938.1"/>
    </source>
</evidence>
<protein>
    <submittedName>
        <fullName evidence="4">IS3 family transposase</fullName>
    </submittedName>
</protein>
<feature type="region of interest" description="Disordered" evidence="2">
    <location>
        <begin position="109"/>
        <end position="136"/>
    </location>
</feature>
<accession>A0ABY8UWZ5</accession>
<organism evidence="4 5">
    <name type="scientific">Pontibacillus chungwhensis</name>
    <dbReference type="NCBI Taxonomy" id="265426"/>
    <lineage>
        <taxon>Bacteria</taxon>
        <taxon>Bacillati</taxon>
        <taxon>Bacillota</taxon>
        <taxon>Bacilli</taxon>
        <taxon>Bacillales</taxon>
        <taxon>Bacillaceae</taxon>
        <taxon>Pontibacillus</taxon>
    </lineage>
</organism>
<dbReference type="Pfam" id="PF13333">
    <property type="entry name" value="rve_2"/>
    <property type="match status" value="1"/>
</dbReference>
<dbReference type="InterPro" id="IPR036388">
    <property type="entry name" value="WH-like_DNA-bd_sf"/>
</dbReference>
<dbReference type="InterPro" id="IPR048020">
    <property type="entry name" value="Transpos_IS3"/>
</dbReference>
<dbReference type="EMBL" id="CP126446">
    <property type="protein sequence ID" value="WIF97938.1"/>
    <property type="molecule type" value="Genomic_DNA"/>
</dbReference>
<dbReference type="InterPro" id="IPR036397">
    <property type="entry name" value="RNaseH_sf"/>
</dbReference>
<evidence type="ECO:0000313" key="5">
    <source>
        <dbReference type="Proteomes" id="UP001236652"/>
    </source>
</evidence>
<sequence length="452" mass="53433">MNQVTPGMKHDIAKRYLNETTSYRYLSNEIGVDDSVIRYWVKLYQYHGDEAFIPPYTNYPAEFKMKVIQLIENKNYSIREASAIFRVPHFSMVRRWRKKWKEGGVKALESAGKGRSEMSNRKNQNQSEQPSQNDMKKMQEELEYLRAENAYLKKLRGLSSRKRPTDNQIKAQVVYELRNDFSVKLLVQVAGLKRNTYYYQALKMNQQDPDGDLKESISSIYHEHAGRYGYRRIHMELLNRGYKLNHKKVARILKELGLKSRVRRQKYVSYKGQVGKIADNTLNRDFTAQAPNQKWVTDITEFKLFGKKLYLSPVQDLFNGEIIAYNLDFRPTYKLVETMLEDAFDRLTDDDELLMHSDQGVHYQMPQYRKTLAEKGIVQSMSRKGNCHDNAVIENFFSIFKTEFLYNQTFENLEDFKQKMDQYIHYFNHKRIKMKLNGKSPVAYRELHQAAA</sequence>
<dbReference type="Pfam" id="PF13276">
    <property type="entry name" value="HTH_21"/>
    <property type="match status" value="1"/>
</dbReference>
<dbReference type="Pfam" id="PF13518">
    <property type="entry name" value="HTH_28"/>
    <property type="match status" value="1"/>
</dbReference>
<reference evidence="4 5" key="1">
    <citation type="submission" date="2023-05" db="EMBL/GenBank/DDBJ databases">
        <title>Comparative genomics reveals the evidence of polycyclic aromatic hydrocarbons degradation in moderately halophilic genus Pontibacillus.</title>
        <authorList>
            <person name="Yang H."/>
            <person name="Qian Z."/>
        </authorList>
    </citation>
    <scope>NUCLEOTIDE SEQUENCE [LARGE SCALE GENOMIC DNA]</scope>
    <source>
        <strain evidence="5">HN14</strain>
    </source>
</reference>